<dbReference type="EMBL" id="AP013035">
    <property type="protein sequence ID" value="BAT71314.1"/>
    <property type="molecule type" value="Genomic_DNA"/>
</dbReference>
<dbReference type="GO" id="GO:0047475">
    <property type="term" value="F:phenylacetate-CoA ligase activity"/>
    <property type="evidence" value="ECO:0007669"/>
    <property type="project" value="UniProtKB-EC"/>
</dbReference>
<dbReference type="InterPro" id="IPR028154">
    <property type="entry name" value="AMP-dep_Lig_C"/>
</dbReference>
<dbReference type="PATRIC" id="fig|1298851.3.peg.526"/>
<dbReference type="Pfam" id="PF14535">
    <property type="entry name" value="AMP-binding_C_2"/>
    <property type="match status" value="1"/>
</dbReference>
<dbReference type="GO" id="GO:0000166">
    <property type="term" value="F:nucleotide binding"/>
    <property type="evidence" value="ECO:0007669"/>
    <property type="project" value="UniProtKB-KW"/>
</dbReference>
<evidence type="ECO:0000313" key="14">
    <source>
        <dbReference type="Proteomes" id="UP000063234"/>
    </source>
</evidence>
<evidence type="ECO:0000256" key="6">
    <source>
        <dbReference type="ARBA" id="ARBA00061566"/>
    </source>
</evidence>
<dbReference type="FunFam" id="3.30.300.30:FF:000019">
    <property type="entry name" value="Phenylacetate-coenzyme A ligase"/>
    <property type="match status" value="1"/>
</dbReference>
<dbReference type="PANTHER" id="PTHR43439">
    <property type="entry name" value="PHENYLACETATE-COENZYME A LIGASE"/>
    <property type="match status" value="1"/>
</dbReference>
<comment type="pathway">
    <text evidence="5 10">Aromatic compound metabolism; phenylacetate degradation.</text>
</comment>
<sequence>MIFEPEYECMPQDELKILQFFRFKRQLRRVYEKVKSYREKMEKAGIKPEDIKSLEDIKHLPFTTKDDFRENYPYGLFAVDMEEIVRVHSSSGTTGKPTVVGYTKRDLDTWSTLTARILAAGGVRKKDVVQIAFGYGLFTGGFGLHYGAEKLGATVIPVSSGQTKRQIMIMKDYGTTALVCTPSYALHIAEVMEEMGVDPKELKLRVGLFGAEPWTESMRQEIERRLNIDATDNYGLSEVMGPGVSGECIEAKSGLHIFEDHFYAEVINPETGEPLPEGEWGELVITTLTKEGLPLIRYRTRDITKLYHDNCPCGRTFVKMAKPSGRTDDMLIIRGVNIFPSQVEEALLEIEGVSPHFQIVVDRKGYLDEMEVWVEASEQIFFDSMRKQRELLDRITDHLQQSLGVKVKVKLVEPKTLERTAGKAKRVIDKRDLPKYVPEKYLKD</sequence>
<dbReference type="PANTHER" id="PTHR43439:SF1">
    <property type="entry name" value="PHENYLACETATE-COENZYME A LIGASE"/>
    <property type="match status" value="1"/>
</dbReference>
<evidence type="ECO:0000256" key="8">
    <source>
        <dbReference type="ARBA" id="ARBA00068695"/>
    </source>
</evidence>
<keyword evidence="14" id="KW-1185">Reference proteome</keyword>
<evidence type="ECO:0000256" key="2">
    <source>
        <dbReference type="ARBA" id="ARBA00022598"/>
    </source>
</evidence>
<protein>
    <recommendedName>
        <fullName evidence="8 10">Phenylacetate-coenzyme A ligase</fullName>
        <ecNumber evidence="7 10">6.2.1.30</ecNumber>
    </recommendedName>
    <alternativeName>
        <fullName evidence="9 10">Phenylacetyl-CoA ligase</fullName>
    </alternativeName>
</protein>
<dbReference type="CDD" id="cd05913">
    <property type="entry name" value="PaaK"/>
    <property type="match status" value="1"/>
</dbReference>
<dbReference type="GO" id="GO:0010124">
    <property type="term" value="P:phenylacetate catabolic process"/>
    <property type="evidence" value="ECO:0007669"/>
    <property type="project" value="UniProtKB-UniRule"/>
</dbReference>
<accession>A0A0S3QSJ1</accession>
<dbReference type="Gene3D" id="3.30.300.30">
    <property type="match status" value="1"/>
</dbReference>
<dbReference type="OrthoDB" id="580775at2"/>
<dbReference type="Proteomes" id="UP000063234">
    <property type="component" value="Chromosome"/>
</dbReference>
<evidence type="ECO:0000256" key="10">
    <source>
        <dbReference type="PIRNR" id="PIRNR006444"/>
    </source>
</evidence>
<evidence type="ECO:0000256" key="9">
    <source>
        <dbReference type="ARBA" id="ARBA00075111"/>
    </source>
</evidence>
<evidence type="ECO:0000256" key="3">
    <source>
        <dbReference type="ARBA" id="ARBA00022741"/>
    </source>
</evidence>
<feature type="domain" description="AMP-dependent ligase C-terminal" evidence="12">
    <location>
        <begin position="335"/>
        <end position="431"/>
    </location>
</feature>
<dbReference type="SUPFAM" id="SSF56801">
    <property type="entry name" value="Acetyl-CoA synthetase-like"/>
    <property type="match status" value="1"/>
</dbReference>
<organism evidence="13 14">
    <name type="scientific">Thermosulfidibacter takaii (strain DSM 17441 / JCM 13301 / NBRC 103674 / ABI70S6)</name>
    <dbReference type="NCBI Taxonomy" id="1298851"/>
    <lineage>
        <taxon>Bacteria</taxon>
        <taxon>Pseudomonadati</taxon>
        <taxon>Thermosulfidibacterota</taxon>
        <taxon>Thermosulfidibacteria</taxon>
        <taxon>Thermosulfidibacterales</taxon>
        <taxon>Thermosulfidibacteraceae</taxon>
    </lineage>
</organism>
<reference evidence="14" key="1">
    <citation type="journal article" date="2018" name="Science">
        <title>A primordial and reversible TCA cycle in a facultatively chemolithoautotrophic thermophile.</title>
        <authorList>
            <person name="Nunoura T."/>
            <person name="Chikaraishi Y."/>
            <person name="Izaki R."/>
            <person name="Suwa T."/>
            <person name="Sato T."/>
            <person name="Harada T."/>
            <person name="Mori K."/>
            <person name="Kato Y."/>
            <person name="Miyazaki M."/>
            <person name="Shimamura S."/>
            <person name="Yanagawa K."/>
            <person name="Shuto A."/>
            <person name="Ohkouchi N."/>
            <person name="Fujita N."/>
            <person name="Takaki Y."/>
            <person name="Atomi H."/>
            <person name="Takai K."/>
        </authorList>
    </citation>
    <scope>NUCLEOTIDE SEQUENCE [LARGE SCALE GENOMIC DNA]</scope>
    <source>
        <strain evidence="14">DSM 17441 / JCM 13301 / NBRC 103674 / ABI70S6</strain>
    </source>
</reference>
<dbReference type="KEGG" id="ttk:TST_0507"/>
<evidence type="ECO:0000256" key="1">
    <source>
        <dbReference type="ARBA" id="ARBA00011245"/>
    </source>
</evidence>
<comment type="subunit">
    <text evidence="1">Monomer.</text>
</comment>
<dbReference type="PIRSF" id="PIRSF006444">
    <property type="entry name" value="PaaK"/>
    <property type="match status" value="1"/>
</dbReference>
<comment type="catalytic activity">
    <reaction evidence="4">
        <text>2-phenylacetate + ATP + CoA = phenylacetyl-CoA + AMP + diphosphate</text>
        <dbReference type="Rhea" id="RHEA:20956"/>
        <dbReference type="ChEBI" id="CHEBI:18401"/>
        <dbReference type="ChEBI" id="CHEBI:30616"/>
        <dbReference type="ChEBI" id="CHEBI:33019"/>
        <dbReference type="ChEBI" id="CHEBI:57287"/>
        <dbReference type="ChEBI" id="CHEBI:57390"/>
        <dbReference type="ChEBI" id="CHEBI:456215"/>
        <dbReference type="EC" id="6.2.1.30"/>
    </reaction>
    <physiologicalReaction direction="left-to-right" evidence="4">
        <dbReference type="Rhea" id="RHEA:20957"/>
    </physiologicalReaction>
</comment>
<evidence type="ECO:0000259" key="12">
    <source>
        <dbReference type="Pfam" id="PF14535"/>
    </source>
</evidence>
<keyword evidence="2 10" id="KW-0436">Ligase</keyword>
<comment type="function">
    <text evidence="10">Catalyzes the activation of phenylacetic acid (PA) to phenylacetyl-CoA (PA-CoA).</text>
</comment>
<dbReference type="AlphaFoldDB" id="A0A0S3QSJ1"/>
<dbReference type="InterPro" id="IPR011880">
    <property type="entry name" value="PA_CoA_ligase"/>
</dbReference>
<feature type="domain" description="AMP-dependent synthetase/ligase" evidence="11">
    <location>
        <begin position="77"/>
        <end position="286"/>
    </location>
</feature>
<dbReference type="InterPro" id="IPR045851">
    <property type="entry name" value="AMP-bd_C_sf"/>
</dbReference>
<dbReference type="InterPro" id="IPR042099">
    <property type="entry name" value="ANL_N_sf"/>
</dbReference>
<dbReference type="UniPathway" id="UPA00930"/>
<evidence type="ECO:0000256" key="5">
    <source>
        <dbReference type="ARBA" id="ARBA00060591"/>
    </source>
</evidence>
<dbReference type="InterPro" id="IPR051414">
    <property type="entry name" value="Adenylate-forming_Reductase"/>
</dbReference>
<dbReference type="Pfam" id="PF00501">
    <property type="entry name" value="AMP-binding"/>
    <property type="match status" value="1"/>
</dbReference>
<dbReference type="STRING" id="1298851.TST_0507"/>
<dbReference type="RefSeq" id="WP_068549236.1">
    <property type="nucleotide sequence ID" value="NZ_AP013035.1"/>
</dbReference>
<gene>
    <name evidence="13" type="ORF">TST_0507</name>
</gene>
<dbReference type="EC" id="6.2.1.30" evidence="7 10"/>
<keyword evidence="3 10" id="KW-0547">Nucleotide-binding</keyword>
<evidence type="ECO:0000256" key="7">
    <source>
        <dbReference type="ARBA" id="ARBA00066629"/>
    </source>
</evidence>
<dbReference type="Gene3D" id="3.40.50.12780">
    <property type="entry name" value="N-terminal domain of ligase-like"/>
    <property type="match status" value="1"/>
</dbReference>
<evidence type="ECO:0000259" key="11">
    <source>
        <dbReference type="Pfam" id="PF00501"/>
    </source>
</evidence>
<name>A0A0S3QSJ1_THET7</name>
<proteinExistence type="inferred from homology"/>
<comment type="similarity">
    <text evidence="6 10">Belongs to the phenylacetyl-CoA ligase family.</text>
</comment>
<evidence type="ECO:0000256" key="4">
    <source>
        <dbReference type="ARBA" id="ARBA00050450"/>
    </source>
</evidence>
<dbReference type="InterPro" id="IPR000873">
    <property type="entry name" value="AMP-dep_synth/lig_dom"/>
</dbReference>
<dbReference type="FunFam" id="3.40.50.12780:FF:000016">
    <property type="entry name" value="Phenylacetate-coenzyme A ligase"/>
    <property type="match status" value="1"/>
</dbReference>
<evidence type="ECO:0000313" key="13">
    <source>
        <dbReference type="EMBL" id="BAT71314.1"/>
    </source>
</evidence>